<reference evidence="6" key="1">
    <citation type="submission" date="2021-01" db="EMBL/GenBank/DDBJ databases">
        <authorList>
            <person name="Corre E."/>
            <person name="Pelletier E."/>
            <person name="Niang G."/>
            <person name="Scheremetjew M."/>
            <person name="Finn R."/>
            <person name="Kale V."/>
            <person name="Holt S."/>
            <person name="Cochrane G."/>
            <person name="Meng A."/>
            <person name="Brown T."/>
            <person name="Cohen L."/>
        </authorList>
    </citation>
    <scope>NUCLEOTIDE SEQUENCE</scope>
    <source>
        <strain evidence="6">CCCM 845</strain>
    </source>
</reference>
<keyword evidence="3 4" id="KW-0687">Ribonucleoprotein</keyword>
<protein>
    <recommendedName>
        <fullName evidence="4">40S ribosomal protein S12</fullName>
    </recommendedName>
</protein>
<dbReference type="AlphaFoldDB" id="A0A7S2TDL7"/>
<dbReference type="InterPro" id="IPR004038">
    <property type="entry name" value="Ribosomal_eL8/eL30/eS12/Gad45"/>
</dbReference>
<dbReference type="FunFam" id="3.30.1330.30:FF:000039">
    <property type="entry name" value="40S ribosomal protein S12"/>
    <property type="match status" value="1"/>
</dbReference>
<evidence type="ECO:0000256" key="4">
    <source>
        <dbReference type="RuleBase" id="RU000670"/>
    </source>
</evidence>
<organism evidence="6">
    <name type="scientific">Prorocentrum micans</name>
    <name type="common">Red tide dinoflagellate</name>
    <dbReference type="NCBI Taxonomy" id="2945"/>
    <lineage>
        <taxon>Eukaryota</taxon>
        <taxon>Sar</taxon>
        <taxon>Alveolata</taxon>
        <taxon>Dinophyceae</taxon>
        <taxon>Prorocentrales</taxon>
        <taxon>Prorocentraceae</taxon>
        <taxon>Prorocentrum</taxon>
    </lineage>
</organism>
<gene>
    <name evidence="6" type="ORF">PMIC02512_LOCUS2605</name>
</gene>
<feature type="domain" description="Ribosomal protein eL8/eL30/eS12/Gadd45" evidence="5">
    <location>
        <begin position="25"/>
        <end position="119"/>
    </location>
</feature>
<dbReference type="GO" id="GO:0003735">
    <property type="term" value="F:structural constituent of ribosome"/>
    <property type="evidence" value="ECO:0007669"/>
    <property type="project" value="InterPro"/>
</dbReference>
<dbReference type="InterPro" id="IPR000530">
    <property type="entry name" value="Ribosomal_eS12"/>
</dbReference>
<dbReference type="GO" id="GO:0005840">
    <property type="term" value="C:ribosome"/>
    <property type="evidence" value="ECO:0007669"/>
    <property type="project" value="UniProtKB-KW"/>
</dbReference>
<keyword evidence="2 4" id="KW-0689">Ribosomal protein</keyword>
<dbReference type="InterPro" id="IPR029064">
    <property type="entry name" value="Ribosomal_eL30-like_sf"/>
</dbReference>
<sequence>MAEEGEQPVAMEEEIPVENLTPMTALQEVLKKALYSHDGLKRGLHECVNALERKAARLCCLAENCDEEAYQKLIKALCDEHDVHLIMVPTREELGQWCGLCKIDAEGNPTKVVKCSCAVITDYGEESAALSFLLDYLKQQS</sequence>
<evidence type="ECO:0000256" key="2">
    <source>
        <dbReference type="ARBA" id="ARBA00022980"/>
    </source>
</evidence>
<dbReference type="Gene3D" id="3.30.1330.30">
    <property type="match status" value="1"/>
</dbReference>
<dbReference type="GO" id="GO:0006412">
    <property type="term" value="P:translation"/>
    <property type="evidence" value="ECO:0007669"/>
    <property type="project" value="InterPro"/>
</dbReference>
<evidence type="ECO:0000256" key="3">
    <source>
        <dbReference type="ARBA" id="ARBA00023274"/>
    </source>
</evidence>
<proteinExistence type="inferred from homology"/>
<name>A0A7S2TDL7_PROMC</name>
<evidence type="ECO:0000259" key="5">
    <source>
        <dbReference type="Pfam" id="PF01248"/>
    </source>
</evidence>
<dbReference type="EMBL" id="HBHN01009589">
    <property type="protein sequence ID" value="CAD9725335.1"/>
    <property type="molecule type" value="Transcribed_RNA"/>
</dbReference>
<dbReference type="GO" id="GO:1990904">
    <property type="term" value="C:ribonucleoprotein complex"/>
    <property type="evidence" value="ECO:0007669"/>
    <property type="project" value="UniProtKB-KW"/>
</dbReference>
<dbReference type="SUPFAM" id="SSF55315">
    <property type="entry name" value="L30e-like"/>
    <property type="match status" value="1"/>
</dbReference>
<evidence type="ECO:0000256" key="1">
    <source>
        <dbReference type="ARBA" id="ARBA00005824"/>
    </source>
</evidence>
<dbReference type="PANTHER" id="PTHR11843">
    <property type="entry name" value="40S RIBOSOMAL PROTEIN S12"/>
    <property type="match status" value="1"/>
</dbReference>
<dbReference type="PRINTS" id="PR00972">
    <property type="entry name" value="RIBSOMALS12E"/>
</dbReference>
<evidence type="ECO:0000313" key="6">
    <source>
        <dbReference type="EMBL" id="CAD9725335.1"/>
    </source>
</evidence>
<accession>A0A7S2TDL7</accession>
<dbReference type="Pfam" id="PF01248">
    <property type="entry name" value="Ribosomal_L7Ae"/>
    <property type="match status" value="1"/>
</dbReference>
<comment type="similarity">
    <text evidence="1 4">Belongs to the eukaryotic ribosomal protein eS12 family.</text>
</comment>